<comment type="caution">
    <text evidence="2">The sequence shown here is derived from an EMBL/GenBank/DDBJ whole genome shotgun (WGS) entry which is preliminary data.</text>
</comment>
<evidence type="ECO:0000256" key="1">
    <source>
        <dbReference type="SAM" id="Phobius"/>
    </source>
</evidence>
<evidence type="ECO:0000313" key="3">
    <source>
        <dbReference type="Proteomes" id="UP000185770"/>
    </source>
</evidence>
<accession>A0A1Q4P609</accession>
<evidence type="ECO:0000313" key="2">
    <source>
        <dbReference type="EMBL" id="OKB68539.1"/>
    </source>
</evidence>
<protein>
    <submittedName>
        <fullName evidence="2">Uncharacterized protein</fullName>
    </submittedName>
</protein>
<dbReference type="EMBL" id="MJAO01000001">
    <property type="protein sequence ID" value="OKB68539.1"/>
    <property type="molecule type" value="Genomic_DNA"/>
</dbReference>
<dbReference type="RefSeq" id="WP_073528628.1">
    <property type="nucleotide sequence ID" value="NZ_MJAO01000001.1"/>
</dbReference>
<organism evidence="2 3">
    <name type="scientific">Serratia marcescens</name>
    <dbReference type="NCBI Taxonomy" id="615"/>
    <lineage>
        <taxon>Bacteria</taxon>
        <taxon>Pseudomonadati</taxon>
        <taxon>Pseudomonadota</taxon>
        <taxon>Gammaproteobacteria</taxon>
        <taxon>Enterobacterales</taxon>
        <taxon>Yersiniaceae</taxon>
        <taxon>Serratia</taxon>
    </lineage>
</organism>
<dbReference type="AlphaFoldDB" id="A0A1Q4P609"/>
<feature type="transmembrane region" description="Helical" evidence="1">
    <location>
        <begin position="12"/>
        <end position="38"/>
    </location>
</feature>
<keyword evidence="1" id="KW-0472">Membrane</keyword>
<feature type="transmembrane region" description="Helical" evidence="1">
    <location>
        <begin position="58"/>
        <end position="83"/>
    </location>
</feature>
<feature type="transmembrane region" description="Helical" evidence="1">
    <location>
        <begin position="90"/>
        <end position="108"/>
    </location>
</feature>
<reference evidence="2 3" key="1">
    <citation type="submission" date="2016-09" db="EMBL/GenBank/DDBJ databases">
        <title>Serratia marcescens MSU-97 and epiphytic antimycotic-producing bacteria.</title>
        <authorList>
            <person name="Matilla M.A."/>
        </authorList>
    </citation>
    <scope>NUCLEOTIDE SEQUENCE [LARGE SCALE GENOMIC DNA]</scope>
    <source>
        <strain evidence="2 3">MSU-97</strain>
    </source>
</reference>
<feature type="transmembrane region" description="Helical" evidence="1">
    <location>
        <begin position="114"/>
        <end position="131"/>
    </location>
</feature>
<sequence>MKSGAIRHLVRRAAGCLLFFGLVAPPLGGVLMFLLMVFGTGELVELGRLEAGDTLGMVAFIGAFSYVLGFLPACLVGAIVGIAHPGIRRLRWFLLLCAVLSAVAPGLLNADQRIFGTIAVLPGTIAGFLWWRRRLRDVPHDDVLHGTPSS</sequence>
<proteinExistence type="predicted"/>
<keyword evidence="1" id="KW-1133">Transmembrane helix</keyword>
<dbReference type="Proteomes" id="UP000185770">
    <property type="component" value="Unassembled WGS sequence"/>
</dbReference>
<gene>
    <name evidence="2" type="ORF">BHU62_00390</name>
</gene>
<name>A0A1Q4P609_SERMA</name>
<keyword evidence="1" id="KW-0812">Transmembrane</keyword>